<dbReference type="EMBL" id="JABMIG020000459">
    <property type="protein sequence ID" value="KAL3777213.1"/>
    <property type="molecule type" value="Genomic_DNA"/>
</dbReference>
<comment type="caution">
    <text evidence="1">The sequence shown here is derived from an EMBL/GenBank/DDBJ whole genome shotgun (WGS) entry which is preliminary data.</text>
</comment>
<reference evidence="1 2" key="1">
    <citation type="journal article" date="2020" name="G3 (Bethesda)">
        <title>Improved Reference Genome for Cyclotella cryptica CCMP332, a Model for Cell Wall Morphogenesis, Salinity Adaptation, and Lipid Production in Diatoms (Bacillariophyta).</title>
        <authorList>
            <person name="Roberts W.R."/>
            <person name="Downey K.M."/>
            <person name="Ruck E.C."/>
            <person name="Traller J.C."/>
            <person name="Alverson A.J."/>
        </authorList>
    </citation>
    <scope>NUCLEOTIDE SEQUENCE [LARGE SCALE GENOMIC DNA]</scope>
    <source>
        <strain evidence="1 2">CCMP332</strain>
    </source>
</reference>
<protein>
    <submittedName>
        <fullName evidence="1">Uncharacterized protein</fullName>
    </submittedName>
</protein>
<evidence type="ECO:0000313" key="1">
    <source>
        <dbReference type="EMBL" id="KAL3777213.1"/>
    </source>
</evidence>
<accession>A0ABD3NNQ0</accession>
<gene>
    <name evidence="1" type="ORF">HJC23_013758</name>
</gene>
<sequence>MTHDVLRLKGTRTRYCDKERRADIPLNPPSRTVEIVPTAKSQTCAPLKRQ</sequence>
<dbReference type="AlphaFoldDB" id="A0ABD3NNQ0"/>
<proteinExistence type="predicted"/>
<organism evidence="1 2">
    <name type="scientific">Cyclotella cryptica</name>
    <dbReference type="NCBI Taxonomy" id="29204"/>
    <lineage>
        <taxon>Eukaryota</taxon>
        <taxon>Sar</taxon>
        <taxon>Stramenopiles</taxon>
        <taxon>Ochrophyta</taxon>
        <taxon>Bacillariophyta</taxon>
        <taxon>Coscinodiscophyceae</taxon>
        <taxon>Thalassiosirophycidae</taxon>
        <taxon>Stephanodiscales</taxon>
        <taxon>Stephanodiscaceae</taxon>
        <taxon>Cyclotella</taxon>
    </lineage>
</organism>
<dbReference type="Proteomes" id="UP001516023">
    <property type="component" value="Unassembled WGS sequence"/>
</dbReference>
<keyword evidence="2" id="KW-1185">Reference proteome</keyword>
<name>A0ABD3NNQ0_9STRA</name>
<evidence type="ECO:0000313" key="2">
    <source>
        <dbReference type="Proteomes" id="UP001516023"/>
    </source>
</evidence>